<evidence type="ECO:0000256" key="6">
    <source>
        <dbReference type="ARBA" id="ARBA00022694"/>
    </source>
</evidence>
<feature type="binding site" evidence="14">
    <location>
        <position position="72"/>
    </location>
    <ligand>
        <name>[4Fe-4S] cluster</name>
        <dbReference type="ChEBI" id="CHEBI:49883"/>
        <label>1</label>
    </ligand>
</feature>
<evidence type="ECO:0000313" key="19">
    <source>
        <dbReference type="Proteomes" id="UP000241764"/>
    </source>
</evidence>
<dbReference type="Gene3D" id="3.80.30.20">
    <property type="entry name" value="tm_1862 like domain"/>
    <property type="match status" value="1"/>
</dbReference>
<evidence type="ECO:0000256" key="8">
    <source>
        <dbReference type="ARBA" id="ARBA00023004"/>
    </source>
</evidence>
<keyword evidence="19" id="KW-1185">Reference proteome</keyword>
<dbReference type="SUPFAM" id="SSF102114">
    <property type="entry name" value="Radical SAM enzymes"/>
    <property type="match status" value="1"/>
</dbReference>
<feature type="binding site" evidence="14">
    <location>
        <position position="195"/>
    </location>
    <ligand>
        <name>[4Fe-4S] cluster</name>
        <dbReference type="ChEBI" id="CHEBI:49883"/>
        <label>2</label>
        <note>4Fe-4S-S-AdoMet</note>
    </ligand>
</feature>
<evidence type="ECO:0000256" key="10">
    <source>
        <dbReference type="ARBA" id="ARBA00033765"/>
    </source>
</evidence>
<keyword evidence="2 14" id="KW-0004">4Fe-4S</keyword>
<protein>
    <recommendedName>
        <fullName evidence="11 14">tRNA-2-methylthio-N(6)-dimethylallyladenosine synthase</fullName>
        <ecNumber evidence="10 14">2.8.4.3</ecNumber>
    </recommendedName>
    <alternativeName>
        <fullName evidence="13 14">(Dimethylallyl)adenosine tRNA methylthiotransferase MiaB</fullName>
    </alternativeName>
    <alternativeName>
        <fullName evidence="12 14">tRNA-i(6)A37 methylthiotransferase</fullName>
    </alternativeName>
</protein>
<dbReference type="InterPro" id="IPR038135">
    <property type="entry name" value="Methylthiotransferase_N_sf"/>
</dbReference>
<comment type="catalytic activity">
    <reaction evidence="14">
        <text>N(6)-dimethylallyladenosine(37) in tRNA + (sulfur carrier)-SH + AH2 + 2 S-adenosyl-L-methionine = 2-methylsulfanyl-N(6)-dimethylallyladenosine(37) in tRNA + (sulfur carrier)-H + 5'-deoxyadenosine + L-methionine + A + S-adenosyl-L-homocysteine + 2 H(+)</text>
        <dbReference type="Rhea" id="RHEA:37067"/>
        <dbReference type="Rhea" id="RHEA-COMP:10375"/>
        <dbReference type="Rhea" id="RHEA-COMP:10376"/>
        <dbReference type="Rhea" id="RHEA-COMP:14737"/>
        <dbReference type="Rhea" id="RHEA-COMP:14739"/>
        <dbReference type="ChEBI" id="CHEBI:13193"/>
        <dbReference type="ChEBI" id="CHEBI:15378"/>
        <dbReference type="ChEBI" id="CHEBI:17319"/>
        <dbReference type="ChEBI" id="CHEBI:17499"/>
        <dbReference type="ChEBI" id="CHEBI:29917"/>
        <dbReference type="ChEBI" id="CHEBI:57844"/>
        <dbReference type="ChEBI" id="CHEBI:57856"/>
        <dbReference type="ChEBI" id="CHEBI:59789"/>
        <dbReference type="ChEBI" id="CHEBI:64428"/>
        <dbReference type="ChEBI" id="CHEBI:74415"/>
        <dbReference type="ChEBI" id="CHEBI:74417"/>
        <dbReference type="EC" id="2.8.4.3"/>
    </reaction>
</comment>
<evidence type="ECO:0000259" key="15">
    <source>
        <dbReference type="PROSITE" id="PS50926"/>
    </source>
</evidence>
<feature type="binding site" evidence="14">
    <location>
        <position position="110"/>
    </location>
    <ligand>
        <name>[4Fe-4S] cluster</name>
        <dbReference type="ChEBI" id="CHEBI:49883"/>
        <label>1</label>
    </ligand>
</feature>
<dbReference type="NCBIfam" id="TIGR00089">
    <property type="entry name" value="MiaB/RimO family radical SAM methylthiotransferase"/>
    <property type="match status" value="1"/>
</dbReference>
<feature type="binding site" evidence="14">
    <location>
        <position position="192"/>
    </location>
    <ligand>
        <name>[4Fe-4S] cluster</name>
        <dbReference type="ChEBI" id="CHEBI:49883"/>
        <label>2</label>
        <note>4Fe-4S-S-AdoMet</note>
    </ligand>
</feature>
<sequence>MDDINITTEPDAASGTLTLSPALANTRKVYVKTYGCQMNVYDSQRMTDSLAAEGYSPTDTAEDADLVLINTCHIREKASEKLYSALGRLRKMKDARAKEGRELTVGVAGCVAQAEGDEITRRAPVVDLVVGPQTYHRLPQALARVRQGERVVETDYAIEDKFEHLPAPAKEQTRSRGVTAFLTVQEGCDKFCTFCVVPYTRGSEVSRPVAQILKEAEKLADAGVRELTLLGQNVNAWHGMSDDGREWGLGELLYRLAEIPGIARLRYVTSHPRDMDDTLINAHRDLAILMPYLHLPVQSGSDRILKAMNRRHTGADYLRLIERIRGARSDIALSGDFIVGFPGETEADFEATMQIVRDVTYAAAYSFKYSPRPGTPGADMENHVEESVKDERLQRLQALLSEQQYAFQRSLVGKSMDVLVEKAGRVPGQMVGRSPWLQPVIIDVHGGRIGDIISVRIIDTGTNSLIGVREMNSASNGTITG</sequence>
<dbReference type="Pfam" id="PF01938">
    <property type="entry name" value="TRAM"/>
    <property type="match status" value="1"/>
</dbReference>
<comment type="caution">
    <text evidence="18">The sequence shown here is derived from an EMBL/GenBank/DDBJ whole genome shotgun (WGS) entry which is preliminary data.</text>
</comment>
<evidence type="ECO:0000256" key="2">
    <source>
        <dbReference type="ARBA" id="ARBA00022485"/>
    </source>
</evidence>
<dbReference type="GO" id="GO:0005829">
    <property type="term" value="C:cytosol"/>
    <property type="evidence" value="ECO:0007669"/>
    <property type="project" value="TreeGrafter"/>
</dbReference>
<dbReference type="InterPro" id="IPR006463">
    <property type="entry name" value="MiaB_methiolase"/>
</dbReference>
<dbReference type="InterPro" id="IPR058240">
    <property type="entry name" value="rSAM_sf"/>
</dbReference>
<dbReference type="SFLD" id="SFLDG01082">
    <property type="entry name" value="B12-binding_domain_containing"/>
    <property type="match status" value="1"/>
</dbReference>
<dbReference type="InterPro" id="IPR007197">
    <property type="entry name" value="rSAM"/>
</dbReference>
<accession>A0A2P7AT30</accession>
<dbReference type="InterPro" id="IPR023404">
    <property type="entry name" value="rSAM_horseshoe"/>
</dbReference>
<comment type="similarity">
    <text evidence="14">Belongs to the methylthiotransferase family. MiaB subfamily.</text>
</comment>
<dbReference type="InterPro" id="IPR020612">
    <property type="entry name" value="Methylthiotransferase_CS"/>
</dbReference>
<evidence type="ECO:0000256" key="3">
    <source>
        <dbReference type="ARBA" id="ARBA00022490"/>
    </source>
</evidence>
<dbReference type="GO" id="GO:0051539">
    <property type="term" value="F:4 iron, 4 sulfur cluster binding"/>
    <property type="evidence" value="ECO:0007669"/>
    <property type="project" value="UniProtKB-UniRule"/>
</dbReference>
<keyword evidence="6 14" id="KW-0819">tRNA processing</keyword>
<dbReference type="GO" id="GO:0046872">
    <property type="term" value="F:metal ion binding"/>
    <property type="evidence" value="ECO:0007669"/>
    <property type="project" value="UniProtKB-KW"/>
</dbReference>
<comment type="subcellular location">
    <subcellularLocation>
        <location evidence="14">Cytoplasm</location>
    </subcellularLocation>
</comment>
<evidence type="ECO:0000259" key="16">
    <source>
        <dbReference type="PROSITE" id="PS51449"/>
    </source>
</evidence>
<evidence type="ECO:0000256" key="13">
    <source>
        <dbReference type="ARBA" id="ARBA00081141"/>
    </source>
</evidence>
<feature type="binding site" evidence="14">
    <location>
        <position position="188"/>
    </location>
    <ligand>
        <name>[4Fe-4S] cluster</name>
        <dbReference type="ChEBI" id="CHEBI:49883"/>
        <label>2</label>
        <note>4Fe-4S-S-AdoMet</note>
    </ligand>
</feature>
<organism evidence="18 19">
    <name type="scientific">Phyllobacterium sophorae</name>
    <dbReference type="NCBI Taxonomy" id="1520277"/>
    <lineage>
        <taxon>Bacteria</taxon>
        <taxon>Pseudomonadati</taxon>
        <taxon>Pseudomonadota</taxon>
        <taxon>Alphaproteobacteria</taxon>
        <taxon>Hyphomicrobiales</taxon>
        <taxon>Phyllobacteriaceae</taxon>
        <taxon>Phyllobacterium</taxon>
    </lineage>
</organism>
<comment type="function">
    <text evidence="1 14">Catalyzes the methylthiolation of N6-(dimethylallyl)adenosine (i(6)A), leading to the formation of 2-methylthio-N6-(dimethylallyl)adenosine (ms(2)i(6)A) at position 37 in tRNAs that read codons beginning with uridine.</text>
</comment>
<dbReference type="Proteomes" id="UP000241764">
    <property type="component" value="Unassembled WGS sequence"/>
</dbReference>
<evidence type="ECO:0000256" key="9">
    <source>
        <dbReference type="ARBA" id="ARBA00023014"/>
    </source>
</evidence>
<name>A0A2P7AT30_9HYPH</name>
<dbReference type="InterPro" id="IPR013848">
    <property type="entry name" value="Methylthiotransferase_N"/>
</dbReference>
<evidence type="ECO:0000256" key="11">
    <source>
        <dbReference type="ARBA" id="ARBA00068570"/>
    </source>
</evidence>
<gene>
    <name evidence="14" type="primary">miaB</name>
    <name evidence="18" type="ORF">CU103_28865</name>
</gene>
<keyword evidence="4 14" id="KW-0808">Transferase</keyword>
<evidence type="ECO:0000313" key="18">
    <source>
        <dbReference type="EMBL" id="PSH57364.1"/>
    </source>
</evidence>
<dbReference type="EC" id="2.8.4.3" evidence="10 14"/>
<dbReference type="PROSITE" id="PS50926">
    <property type="entry name" value="TRAM"/>
    <property type="match status" value="1"/>
</dbReference>
<dbReference type="RefSeq" id="WP_106667472.1">
    <property type="nucleotide sequence ID" value="NZ_PGGM01000020.1"/>
</dbReference>
<proteinExistence type="inferred from homology"/>
<dbReference type="EMBL" id="PGGM01000020">
    <property type="protein sequence ID" value="PSH57364.1"/>
    <property type="molecule type" value="Genomic_DNA"/>
</dbReference>
<dbReference type="InterPro" id="IPR002792">
    <property type="entry name" value="TRAM_dom"/>
</dbReference>
<dbReference type="PROSITE" id="PS51918">
    <property type="entry name" value="RADICAL_SAM"/>
    <property type="match status" value="1"/>
</dbReference>
<keyword evidence="5 14" id="KW-0949">S-adenosyl-L-methionine</keyword>
<evidence type="ECO:0000259" key="17">
    <source>
        <dbReference type="PROSITE" id="PS51918"/>
    </source>
</evidence>
<dbReference type="InterPro" id="IPR005839">
    <property type="entry name" value="Methylthiotransferase"/>
</dbReference>
<dbReference type="NCBIfam" id="TIGR01574">
    <property type="entry name" value="miaB-methiolase"/>
    <property type="match status" value="1"/>
</dbReference>
<dbReference type="Pfam" id="PF00919">
    <property type="entry name" value="UPF0004"/>
    <property type="match status" value="1"/>
</dbReference>
<keyword evidence="8 14" id="KW-0408">Iron</keyword>
<dbReference type="AlphaFoldDB" id="A0A2P7AT30"/>
<evidence type="ECO:0000256" key="4">
    <source>
        <dbReference type="ARBA" id="ARBA00022679"/>
    </source>
</evidence>
<dbReference type="OrthoDB" id="9805215at2"/>
<dbReference type="PANTHER" id="PTHR43020">
    <property type="entry name" value="CDK5 REGULATORY SUBUNIT-ASSOCIATED PROTEIN 1"/>
    <property type="match status" value="1"/>
</dbReference>
<keyword evidence="7 14" id="KW-0479">Metal-binding</keyword>
<dbReference type="FunFam" id="3.80.30.20:FF:000001">
    <property type="entry name" value="tRNA-2-methylthio-N(6)-dimethylallyladenosine synthase 2"/>
    <property type="match status" value="1"/>
</dbReference>
<feature type="domain" description="MTTase N-terminal" evidence="16">
    <location>
        <begin position="27"/>
        <end position="147"/>
    </location>
</feature>
<dbReference type="Gene3D" id="3.40.50.12160">
    <property type="entry name" value="Methylthiotransferase, N-terminal domain"/>
    <property type="match status" value="1"/>
</dbReference>
<dbReference type="InterPro" id="IPR006638">
    <property type="entry name" value="Elp3/MiaA/NifB-like_rSAM"/>
</dbReference>
<dbReference type="SFLD" id="SFLDF00273">
    <property type="entry name" value="(dimethylallyl)adenosine_tRNA"/>
    <property type="match status" value="1"/>
</dbReference>
<feature type="domain" description="TRAM" evidence="15">
    <location>
        <begin position="409"/>
        <end position="471"/>
    </location>
</feature>
<evidence type="ECO:0000256" key="1">
    <source>
        <dbReference type="ARBA" id="ARBA00003234"/>
    </source>
</evidence>
<keyword evidence="3 14" id="KW-0963">Cytoplasm</keyword>
<comment type="cofactor">
    <cofactor evidence="14">
        <name>[4Fe-4S] cluster</name>
        <dbReference type="ChEBI" id="CHEBI:49883"/>
    </cofactor>
    <text evidence="14">Binds 2 [4Fe-4S] clusters. One cluster is coordinated with 3 cysteines and an exchangeable S-adenosyl-L-methionine.</text>
</comment>
<reference evidence="19" key="1">
    <citation type="submission" date="2017-11" db="EMBL/GenBank/DDBJ databases">
        <authorList>
            <person name="Kuznetsova I."/>
            <person name="Sazanova A."/>
            <person name="Chirak E."/>
            <person name="Safronova V."/>
            <person name="Willems A."/>
        </authorList>
    </citation>
    <scope>NUCLEOTIDE SEQUENCE [LARGE SCALE GENOMIC DNA]</scope>
    <source>
        <strain evidence="19">CCBAU 03422</strain>
    </source>
</reference>
<dbReference type="CDD" id="cd01335">
    <property type="entry name" value="Radical_SAM"/>
    <property type="match status" value="1"/>
</dbReference>
<dbReference type="SFLD" id="SFLDS00029">
    <property type="entry name" value="Radical_SAM"/>
    <property type="match status" value="1"/>
</dbReference>
<evidence type="ECO:0000256" key="5">
    <source>
        <dbReference type="ARBA" id="ARBA00022691"/>
    </source>
</evidence>
<dbReference type="PROSITE" id="PS51449">
    <property type="entry name" value="MTTASE_N"/>
    <property type="match status" value="1"/>
</dbReference>
<keyword evidence="9 14" id="KW-0411">Iron-sulfur</keyword>
<dbReference type="PANTHER" id="PTHR43020:SF2">
    <property type="entry name" value="MITOCHONDRIAL TRNA METHYLTHIOTRANSFERASE CDK5RAP1"/>
    <property type="match status" value="1"/>
</dbReference>
<feature type="domain" description="Radical SAM core" evidence="17">
    <location>
        <begin position="174"/>
        <end position="406"/>
    </location>
</feature>
<feature type="binding site" evidence="14">
    <location>
        <position position="36"/>
    </location>
    <ligand>
        <name>[4Fe-4S] cluster</name>
        <dbReference type="ChEBI" id="CHEBI:49883"/>
        <label>1</label>
    </ligand>
</feature>
<comment type="subunit">
    <text evidence="14">Monomer.</text>
</comment>
<dbReference type="GO" id="GO:0035597">
    <property type="term" value="F:tRNA-2-methylthio-N(6)-dimethylallyladenosine(37) synthase activity"/>
    <property type="evidence" value="ECO:0007669"/>
    <property type="project" value="UniProtKB-EC"/>
</dbReference>
<dbReference type="Pfam" id="PF04055">
    <property type="entry name" value="Radical_SAM"/>
    <property type="match status" value="1"/>
</dbReference>
<dbReference type="SFLD" id="SFLDG01061">
    <property type="entry name" value="methylthiotransferase"/>
    <property type="match status" value="1"/>
</dbReference>
<evidence type="ECO:0000256" key="14">
    <source>
        <dbReference type="HAMAP-Rule" id="MF_01864"/>
    </source>
</evidence>
<dbReference type="SMART" id="SM00729">
    <property type="entry name" value="Elp3"/>
    <property type="match status" value="1"/>
</dbReference>
<evidence type="ECO:0000256" key="12">
    <source>
        <dbReference type="ARBA" id="ARBA00080698"/>
    </source>
</evidence>
<evidence type="ECO:0000256" key="7">
    <source>
        <dbReference type="ARBA" id="ARBA00022723"/>
    </source>
</evidence>
<dbReference type="PROSITE" id="PS01278">
    <property type="entry name" value="MTTASE_RADICAL"/>
    <property type="match status" value="1"/>
</dbReference>
<dbReference type="HAMAP" id="MF_01864">
    <property type="entry name" value="tRNA_metthiotr_MiaB"/>
    <property type="match status" value="1"/>
</dbReference>
<dbReference type="FunFam" id="3.40.50.12160:FF:000003">
    <property type="entry name" value="CDK5 regulatory subunit-associated protein 1"/>
    <property type="match status" value="1"/>
</dbReference>